<dbReference type="SUPFAM" id="SSF55874">
    <property type="entry name" value="ATPase domain of HSP90 chaperone/DNA topoisomerase II/histidine kinase"/>
    <property type="match status" value="1"/>
</dbReference>
<dbReference type="RefSeq" id="WP_189133671.1">
    <property type="nucleotide sequence ID" value="NZ_BMMS01000020.1"/>
</dbReference>
<evidence type="ECO:0000313" key="4">
    <source>
        <dbReference type="EMBL" id="GGO93474.1"/>
    </source>
</evidence>
<evidence type="ECO:0000256" key="1">
    <source>
        <dbReference type="ARBA" id="ARBA00022527"/>
    </source>
</evidence>
<accession>A0A917ZW67</accession>
<keyword evidence="1" id="KW-0723">Serine/threonine-protein kinase</keyword>
<reference evidence="4" key="1">
    <citation type="journal article" date="2014" name="Int. J. Syst. Evol. Microbiol.">
        <title>Complete genome sequence of Corynebacterium casei LMG S-19264T (=DSM 44701T), isolated from a smear-ripened cheese.</title>
        <authorList>
            <consortium name="US DOE Joint Genome Institute (JGI-PGF)"/>
            <person name="Walter F."/>
            <person name="Albersmeier A."/>
            <person name="Kalinowski J."/>
            <person name="Ruckert C."/>
        </authorList>
    </citation>
    <scope>NUCLEOTIDE SEQUENCE</scope>
    <source>
        <strain evidence="4">CGMCC 4.7201</strain>
    </source>
</reference>
<dbReference type="InterPro" id="IPR003594">
    <property type="entry name" value="HATPase_dom"/>
</dbReference>
<organism evidence="4 5">
    <name type="scientific">Wenjunlia tyrosinilytica</name>
    <dbReference type="NCBI Taxonomy" id="1544741"/>
    <lineage>
        <taxon>Bacteria</taxon>
        <taxon>Bacillati</taxon>
        <taxon>Actinomycetota</taxon>
        <taxon>Actinomycetes</taxon>
        <taxon>Kitasatosporales</taxon>
        <taxon>Streptomycetaceae</taxon>
        <taxon>Wenjunlia</taxon>
    </lineage>
</organism>
<feature type="domain" description="Histidine kinase/HSP90-like ATPase" evidence="3">
    <location>
        <begin position="21"/>
        <end position="123"/>
    </location>
</feature>
<keyword evidence="1" id="KW-0808">Transferase</keyword>
<gene>
    <name evidence="4" type="ORF">GCM10012280_46100</name>
</gene>
<dbReference type="Gene3D" id="3.30.565.10">
    <property type="entry name" value="Histidine kinase-like ATPase, C-terminal domain"/>
    <property type="match status" value="1"/>
</dbReference>
<feature type="compositionally biased region" description="Low complexity" evidence="2">
    <location>
        <begin position="175"/>
        <end position="208"/>
    </location>
</feature>
<keyword evidence="1" id="KW-0418">Kinase</keyword>
<name>A0A917ZW67_9ACTN</name>
<dbReference type="PANTHER" id="PTHR35526:SF3">
    <property type="entry name" value="ANTI-SIGMA-F FACTOR RSBW"/>
    <property type="match status" value="1"/>
</dbReference>
<dbReference type="Pfam" id="PF13581">
    <property type="entry name" value="HATPase_c_2"/>
    <property type="match status" value="1"/>
</dbReference>
<evidence type="ECO:0000259" key="3">
    <source>
        <dbReference type="Pfam" id="PF13581"/>
    </source>
</evidence>
<proteinExistence type="predicted"/>
<dbReference type="InterPro" id="IPR050267">
    <property type="entry name" value="Anti-sigma-factor_SerPK"/>
</dbReference>
<sequence length="214" mass="22818">MYSLPAPTTTARQRKACFSLPTAAEAPRTARRLTQTTLAQWRVPADSVETVRLLVSELVTNAVTHGQGPLTFSLLLTQLPAALPVLRVEVTDTCAKPARRAKTTDRDEHGRGLGLVEALSDHWGQAPHARGKQIWCEVTPPPSTTTVRTPMPHPAGATSGGPTRRRPALHRRTRPAVTPATPAPTTARNRVAHASPPAPSSTPAITPTRGSRSG</sequence>
<dbReference type="CDD" id="cd16936">
    <property type="entry name" value="HATPase_RsbW-like"/>
    <property type="match status" value="1"/>
</dbReference>
<feature type="region of interest" description="Disordered" evidence="2">
    <location>
        <begin position="136"/>
        <end position="214"/>
    </location>
</feature>
<dbReference type="Proteomes" id="UP000641932">
    <property type="component" value="Unassembled WGS sequence"/>
</dbReference>
<feature type="compositionally biased region" description="Basic residues" evidence="2">
    <location>
        <begin position="163"/>
        <end position="174"/>
    </location>
</feature>
<evidence type="ECO:0000313" key="5">
    <source>
        <dbReference type="Proteomes" id="UP000641932"/>
    </source>
</evidence>
<dbReference type="PANTHER" id="PTHR35526">
    <property type="entry name" value="ANTI-SIGMA-F FACTOR RSBW-RELATED"/>
    <property type="match status" value="1"/>
</dbReference>
<dbReference type="InterPro" id="IPR036890">
    <property type="entry name" value="HATPase_C_sf"/>
</dbReference>
<evidence type="ECO:0000256" key="2">
    <source>
        <dbReference type="SAM" id="MobiDB-lite"/>
    </source>
</evidence>
<protein>
    <recommendedName>
        <fullName evidence="3">Histidine kinase/HSP90-like ATPase domain-containing protein</fullName>
    </recommendedName>
</protein>
<reference evidence="4" key="2">
    <citation type="submission" date="2020-09" db="EMBL/GenBank/DDBJ databases">
        <authorList>
            <person name="Sun Q."/>
            <person name="Zhou Y."/>
        </authorList>
    </citation>
    <scope>NUCLEOTIDE SEQUENCE</scope>
    <source>
        <strain evidence="4">CGMCC 4.7201</strain>
    </source>
</reference>
<dbReference type="GO" id="GO:0004674">
    <property type="term" value="F:protein serine/threonine kinase activity"/>
    <property type="evidence" value="ECO:0007669"/>
    <property type="project" value="UniProtKB-KW"/>
</dbReference>
<dbReference type="EMBL" id="BMMS01000020">
    <property type="protein sequence ID" value="GGO93474.1"/>
    <property type="molecule type" value="Genomic_DNA"/>
</dbReference>
<dbReference type="AlphaFoldDB" id="A0A917ZW67"/>
<comment type="caution">
    <text evidence="4">The sequence shown here is derived from an EMBL/GenBank/DDBJ whole genome shotgun (WGS) entry which is preliminary data.</text>
</comment>
<keyword evidence="5" id="KW-1185">Reference proteome</keyword>